<gene>
    <name evidence="1" type="ORF">O166_11825</name>
</gene>
<sequence>MAKPLGRNGFKYRPQFGVIIICKDEADQAEIYARLKADGYKLKVVSV</sequence>
<protein>
    <submittedName>
        <fullName evidence="1">Uncharacterized protein</fullName>
    </submittedName>
</protein>
<keyword evidence="2" id="KW-1185">Reference proteome</keyword>
<dbReference type="EMBL" id="AVPH01000256">
    <property type="protein sequence ID" value="ERE04340.1"/>
    <property type="molecule type" value="Genomic_DNA"/>
</dbReference>
<name>A0ABN0N4E3_9NEIS</name>
<proteinExistence type="predicted"/>
<evidence type="ECO:0000313" key="1">
    <source>
        <dbReference type="EMBL" id="ERE04340.1"/>
    </source>
</evidence>
<comment type="caution">
    <text evidence="1">The sequence shown here is derived from an EMBL/GenBank/DDBJ whole genome shotgun (WGS) entry which is preliminary data.</text>
</comment>
<dbReference type="Proteomes" id="UP000016426">
    <property type="component" value="Unassembled WGS sequence"/>
</dbReference>
<evidence type="ECO:0000313" key="2">
    <source>
        <dbReference type="Proteomes" id="UP000016426"/>
    </source>
</evidence>
<organism evidence="1 2">
    <name type="scientific">Pseudogulbenkiania ferrooxidans EGD-HP2</name>
    <dbReference type="NCBI Taxonomy" id="1388764"/>
    <lineage>
        <taxon>Bacteria</taxon>
        <taxon>Pseudomonadati</taxon>
        <taxon>Pseudomonadota</taxon>
        <taxon>Betaproteobacteria</taxon>
        <taxon>Neisseriales</taxon>
        <taxon>Chromobacteriaceae</taxon>
        <taxon>Pseudogulbenkiania</taxon>
    </lineage>
</organism>
<accession>A0ABN0N4E3</accession>
<reference evidence="1 2" key="1">
    <citation type="journal article" date="2013" name="Genome Announc.">
        <title>Genome Sequence of the Pigment-Producing Bacterium Pseudogulbenkiania ferrooxidans, Isolated from Loktak Lake.</title>
        <authorList>
            <person name="Puranik S."/>
            <person name="Talkal R."/>
            <person name="Qureshi A."/>
            <person name="Khardenavis A."/>
            <person name="Kapley A."/>
            <person name="Purohit H.J."/>
        </authorList>
    </citation>
    <scope>NUCLEOTIDE SEQUENCE [LARGE SCALE GENOMIC DNA]</scope>
    <source>
        <strain evidence="1 2">EGD-HP2</strain>
    </source>
</reference>